<protein>
    <submittedName>
        <fullName evidence="4">Unannotated protein</fullName>
    </submittedName>
</protein>
<dbReference type="GO" id="GO:0016616">
    <property type="term" value="F:oxidoreductase activity, acting on the CH-OH group of donors, NAD or NADP as acceptor"/>
    <property type="evidence" value="ECO:0007669"/>
    <property type="project" value="InterPro"/>
</dbReference>
<dbReference type="InterPro" id="IPR017476">
    <property type="entry name" value="UDP-Glc/GDP-Man"/>
</dbReference>
<dbReference type="InterPro" id="IPR014026">
    <property type="entry name" value="UDP-Glc/GDP-Man_DH_dimer"/>
</dbReference>
<sequence length="418" mass="45368">MTTTAILGQGYVGLPLAEALCEVGDTVLGFDVNEALVARLNSGSSHVDDISDASLAKMLAAGYRATSVPSDLQFADVVVICVPTPLQPSGAPDLTYVENASALVAENMKPGALVILESTTYPGTTKNLLRPMLEEGGRELDVDFMLAFSPERIDPGNAKFNIRNTPKIVGGESAKSGEAAADFYKRFVSEIHVTRGTKEAEAAKLLENTYRHVNIALVNELAMFCHDLGIDIWEVIRAASSKPYGFAPFYPGPGVGGHCIPVDPAYLSYEVKKRLGVDFRFIETAMDINNGMPRYVVSRIQRILNRDEKPLRGSKVLLLGMAYKPNIADLRESPSLEILEILMHEGADVTYHDPLIQTLRIGEQVVAGVADASIAAAESDVVVLLQAHSAYDIDELIGHSKFFFDTRGVTRSDNVERL</sequence>
<keyword evidence="1" id="KW-0560">Oxidoreductase</keyword>
<evidence type="ECO:0000256" key="1">
    <source>
        <dbReference type="ARBA" id="ARBA00023002"/>
    </source>
</evidence>
<organism evidence="4">
    <name type="scientific">freshwater metagenome</name>
    <dbReference type="NCBI Taxonomy" id="449393"/>
    <lineage>
        <taxon>unclassified sequences</taxon>
        <taxon>metagenomes</taxon>
        <taxon>ecological metagenomes</taxon>
    </lineage>
</organism>
<dbReference type="SUPFAM" id="SSF52413">
    <property type="entry name" value="UDP-glucose/GDP-mannose dehydrogenase C-terminal domain"/>
    <property type="match status" value="1"/>
</dbReference>
<dbReference type="AlphaFoldDB" id="A0A6J6C949"/>
<dbReference type="InterPro" id="IPR014027">
    <property type="entry name" value="UDP-Glc/GDP-Man_DH_C"/>
</dbReference>
<evidence type="ECO:0000259" key="3">
    <source>
        <dbReference type="SMART" id="SM00984"/>
    </source>
</evidence>
<name>A0A6J6C949_9ZZZZ</name>
<dbReference type="SMART" id="SM00984">
    <property type="entry name" value="UDPG_MGDP_dh_C"/>
    <property type="match status" value="1"/>
</dbReference>
<dbReference type="Gene3D" id="3.40.50.720">
    <property type="entry name" value="NAD(P)-binding Rossmann-like Domain"/>
    <property type="match status" value="2"/>
</dbReference>
<dbReference type="SUPFAM" id="SSF48179">
    <property type="entry name" value="6-phosphogluconate dehydrogenase C-terminal domain-like"/>
    <property type="match status" value="1"/>
</dbReference>
<dbReference type="PIRSF" id="PIRSF500136">
    <property type="entry name" value="UDP_ManNAc_DH"/>
    <property type="match status" value="1"/>
</dbReference>
<dbReference type="Pfam" id="PF03720">
    <property type="entry name" value="UDPG_MGDP_dh_C"/>
    <property type="match status" value="1"/>
</dbReference>
<dbReference type="GO" id="GO:0051287">
    <property type="term" value="F:NAD binding"/>
    <property type="evidence" value="ECO:0007669"/>
    <property type="project" value="InterPro"/>
</dbReference>
<dbReference type="PANTHER" id="PTHR43491:SF1">
    <property type="entry name" value="UDP-N-ACETYL-D-MANNOSAMINE DEHYDROGENASE"/>
    <property type="match status" value="1"/>
</dbReference>
<dbReference type="SUPFAM" id="SSF51735">
    <property type="entry name" value="NAD(P)-binding Rossmann-fold domains"/>
    <property type="match status" value="1"/>
</dbReference>
<accession>A0A6J6C949</accession>
<keyword evidence="2" id="KW-0520">NAD</keyword>
<evidence type="ECO:0000256" key="2">
    <source>
        <dbReference type="ARBA" id="ARBA00023027"/>
    </source>
</evidence>
<gene>
    <name evidence="4" type="ORF">UFOPK1410_01014</name>
</gene>
<dbReference type="InterPro" id="IPR036291">
    <property type="entry name" value="NAD(P)-bd_dom_sf"/>
</dbReference>
<dbReference type="InterPro" id="IPR001732">
    <property type="entry name" value="UDP-Glc/GDP-Man_DH_N"/>
</dbReference>
<dbReference type="NCBIfam" id="TIGR03026">
    <property type="entry name" value="NDP-sugDHase"/>
    <property type="match status" value="1"/>
</dbReference>
<dbReference type="EMBL" id="CAEZSH010000162">
    <property type="protein sequence ID" value="CAB4546698.1"/>
    <property type="molecule type" value="Genomic_DNA"/>
</dbReference>
<dbReference type="PANTHER" id="PTHR43491">
    <property type="entry name" value="UDP-N-ACETYL-D-MANNOSAMINE DEHYDROGENASE"/>
    <property type="match status" value="1"/>
</dbReference>
<feature type="domain" description="UDP-glucose/GDP-mannose dehydrogenase C-terminal" evidence="3">
    <location>
        <begin position="317"/>
        <end position="412"/>
    </location>
</feature>
<proteinExistence type="predicted"/>
<dbReference type="Pfam" id="PF00984">
    <property type="entry name" value="UDPG_MGDP_dh"/>
    <property type="match status" value="1"/>
</dbReference>
<dbReference type="InterPro" id="IPR028359">
    <property type="entry name" value="UDP_ManNAc/GlcNAc_DH"/>
</dbReference>
<dbReference type="InterPro" id="IPR036220">
    <property type="entry name" value="UDP-Glc/GDP-Man_DH_C_sf"/>
</dbReference>
<evidence type="ECO:0000313" key="4">
    <source>
        <dbReference type="EMBL" id="CAB4546698.1"/>
    </source>
</evidence>
<dbReference type="Pfam" id="PF03721">
    <property type="entry name" value="UDPG_MGDP_dh_N"/>
    <property type="match status" value="1"/>
</dbReference>
<dbReference type="GO" id="GO:0016628">
    <property type="term" value="F:oxidoreductase activity, acting on the CH-CH group of donors, NAD or NADP as acceptor"/>
    <property type="evidence" value="ECO:0007669"/>
    <property type="project" value="InterPro"/>
</dbReference>
<dbReference type="InterPro" id="IPR008927">
    <property type="entry name" value="6-PGluconate_DH-like_C_sf"/>
</dbReference>
<reference evidence="4" key="1">
    <citation type="submission" date="2020-05" db="EMBL/GenBank/DDBJ databases">
        <authorList>
            <person name="Chiriac C."/>
            <person name="Salcher M."/>
            <person name="Ghai R."/>
            <person name="Kavagutti S V."/>
        </authorList>
    </citation>
    <scope>NUCLEOTIDE SEQUENCE</scope>
</reference>
<dbReference type="GO" id="GO:0000271">
    <property type="term" value="P:polysaccharide biosynthetic process"/>
    <property type="evidence" value="ECO:0007669"/>
    <property type="project" value="InterPro"/>
</dbReference>
<dbReference type="PIRSF" id="PIRSF000124">
    <property type="entry name" value="UDPglc_GDPman_dh"/>
    <property type="match status" value="1"/>
</dbReference>